<keyword evidence="2" id="KW-1185">Reference proteome</keyword>
<dbReference type="EMBL" id="JACJSI010000181">
    <property type="protein sequence ID" value="MBD2534644.1"/>
    <property type="molecule type" value="Genomic_DNA"/>
</dbReference>
<name>A0ABR8E213_9NOSO</name>
<evidence type="ECO:0000313" key="2">
    <source>
        <dbReference type="Proteomes" id="UP000623440"/>
    </source>
</evidence>
<sequence length="66" mass="7704">MQLSKLLRQERIISENILFGLAEFYNNEIEIDAAAIYSDKAQNFPNNIEGEVCPMKKLESQQQWEI</sequence>
<dbReference type="Proteomes" id="UP000623440">
    <property type="component" value="Unassembled WGS sequence"/>
</dbReference>
<evidence type="ECO:0000313" key="1">
    <source>
        <dbReference type="EMBL" id="MBD2534644.1"/>
    </source>
</evidence>
<comment type="caution">
    <text evidence="1">The sequence shown here is derived from an EMBL/GenBank/DDBJ whole genome shotgun (WGS) entry which is preliminary data.</text>
</comment>
<reference evidence="1 2" key="1">
    <citation type="journal article" date="2020" name="ISME J.">
        <title>Comparative genomics reveals insights into cyanobacterial evolution and habitat adaptation.</title>
        <authorList>
            <person name="Chen M.Y."/>
            <person name="Teng W.K."/>
            <person name="Zhao L."/>
            <person name="Hu C.X."/>
            <person name="Zhou Y.K."/>
            <person name="Han B.P."/>
            <person name="Song L.R."/>
            <person name="Shu W.S."/>
        </authorList>
    </citation>
    <scope>NUCLEOTIDE SEQUENCE [LARGE SCALE GENOMIC DNA]</scope>
    <source>
        <strain evidence="1 2">FACHB-838</strain>
    </source>
</reference>
<accession>A0ABR8E213</accession>
<protein>
    <submittedName>
        <fullName evidence="1">Uncharacterized protein</fullName>
    </submittedName>
</protein>
<proteinExistence type="predicted"/>
<organism evidence="1 2">
    <name type="scientific">Nostoc flagelliforme FACHB-838</name>
    <dbReference type="NCBI Taxonomy" id="2692904"/>
    <lineage>
        <taxon>Bacteria</taxon>
        <taxon>Bacillati</taxon>
        <taxon>Cyanobacteriota</taxon>
        <taxon>Cyanophyceae</taxon>
        <taxon>Nostocales</taxon>
        <taxon>Nostocaceae</taxon>
        <taxon>Nostoc</taxon>
    </lineage>
</organism>
<gene>
    <name evidence="1" type="ORF">H6G97_36285</name>
</gene>